<protein>
    <submittedName>
        <fullName evidence="3">Uncharacterized protein</fullName>
    </submittedName>
</protein>
<keyword evidence="4" id="KW-1185">Reference proteome</keyword>
<feature type="chain" id="PRO_5047126770" evidence="2">
    <location>
        <begin position="31"/>
        <end position="156"/>
    </location>
</feature>
<evidence type="ECO:0000256" key="2">
    <source>
        <dbReference type="SAM" id="SignalP"/>
    </source>
</evidence>
<proteinExistence type="predicted"/>
<name>A0ABQ8G432_9PEZI</name>
<comment type="caution">
    <text evidence="3">The sequence shown here is derived from an EMBL/GenBank/DDBJ whole genome shotgun (WGS) entry which is preliminary data.</text>
</comment>
<evidence type="ECO:0000313" key="4">
    <source>
        <dbReference type="Proteomes" id="UP000774617"/>
    </source>
</evidence>
<dbReference type="EMBL" id="JAGTJR010000021">
    <property type="protein sequence ID" value="KAH7044029.1"/>
    <property type="molecule type" value="Genomic_DNA"/>
</dbReference>
<feature type="region of interest" description="Disordered" evidence="1">
    <location>
        <begin position="70"/>
        <end position="102"/>
    </location>
</feature>
<sequence length="156" mass="16524">MKRSLGRNRRGGRRCAAGTLMCWLILTGNALSTRQARASGSECAFVAAPIDEALRRGWCRRYLAGTRASPGRFGGHAHGRTGSGGNGSVRSVVHASDSGPGRFDAAGRRIREHLVGPCGSQRACDGCDWPPFSCPGRDRVSLRSPAAAFRSLSRAA</sequence>
<evidence type="ECO:0000313" key="3">
    <source>
        <dbReference type="EMBL" id="KAH7044029.1"/>
    </source>
</evidence>
<evidence type="ECO:0000256" key="1">
    <source>
        <dbReference type="SAM" id="MobiDB-lite"/>
    </source>
</evidence>
<keyword evidence="2" id="KW-0732">Signal</keyword>
<organism evidence="3 4">
    <name type="scientific">Macrophomina phaseolina</name>
    <dbReference type="NCBI Taxonomy" id="35725"/>
    <lineage>
        <taxon>Eukaryota</taxon>
        <taxon>Fungi</taxon>
        <taxon>Dikarya</taxon>
        <taxon>Ascomycota</taxon>
        <taxon>Pezizomycotina</taxon>
        <taxon>Dothideomycetes</taxon>
        <taxon>Dothideomycetes incertae sedis</taxon>
        <taxon>Botryosphaeriales</taxon>
        <taxon>Botryosphaeriaceae</taxon>
        <taxon>Macrophomina</taxon>
    </lineage>
</organism>
<feature type="compositionally biased region" description="Gly residues" evidence="1">
    <location>
        <begin position="72"/>
        <end position="87"/>
    </location>
</feature>
<reference evidence="3 4" key="1">
    <citation type="journal article" date="2021" name="Nat. Commun.">
        <title>Genetic determinants of endophytism in the Arabidopsis root mycobiome.</title>
        <authorList>
            <person name="Mesny F."/>
            <person name="Miyauchi S."/>
            <person name="Thiergart T."/>
            <person name="Pickel B."/>
            <person name="Atanasova L."/>
            <person name="Karlsson M."/>
            <person name="Huettel B."/>
            <person name="Barry K.W."/>
            <person name="Haridas S."/>
            <person name="Chen C."/>
            <person name="Bauer D."/>
            <person name="Andreopoulos W."/>
            <person name="Pangilinan J."/>
            <person name="LaButti K."/>
            <person name="Riley R."/>
            <person name="Lipzen A."/>
            <person name="Clum A."/>
            <person name="Drula E."/>
            <person name="Henrissat B."/>
            <person name="Kohler A."/>
            <person name="Grigoriev I.V."/>
            <person name="Martin F.M."/>
            <person name="Hacquard S."/>
        </authorList>
    </citation>
    <scope>NUCLEOTIDE SEQUENCE [LARGE SCALE GENOMIC DNA]</scope>
    <source>
        <strain evidence="3 4">MPI-SDFR-AT-0080</strain>
    </source>
</reference>
<dbReference type="Proteomes" id="UP000774617">
    <property type="component" value="Unassembled WGS sequence"/>
</dbReference>
<feature type="signal peptide" evidence="2">
    <location>
        <begin position="1"/>
        <end position="30"/>
    </location>
</feature>
<gene>
    <name evidence="3" type="ORF">B0J12DRAFT_671626</name>
</gene>
<accession>A0ABQ8G432</accession>